<feature type="transmembrane region" description="Helical" evidence="2">
    <location>
        <begin position="64"/>
        <end position="83"/>
    </location>
</feature>
<feature type="compositionally biased region" description="Low complexity" evidence="1">
    <location>
        <begin position="336"/>
        <end position="350"/>
    </location>
</feature>
<reference evidence="3" key="1">
    <citation type="submission" date="2023-10" db="EMBL/GenBank/DDBJ databases">
        <authorList>
            <person name="Chen Y."/>
            <person name="Shah S."/>
            <person name="Dougan E. K."/>
            <person name="Thang M."/>
            <person name="Chan C."/>
        </authorList>
    </citation>
    <scope>NUCLEOTIDE SEQUENCE [LARGE SCALE GENOMIC DNA]</scope>
</reference>
<feature type="region of interest" description="Disordered" evidence="1">
    <location>
        <begin position="192"/>
        <end position="227"/>
    </location>
</feature>
<keyword evidence="2" id="KW-0472">Membrane</keyword>
<proteinExistence type="predicted"/>
<feature type="region of interest" description="Disordered" evidence="1">
    <location>
        <begin position="336"/>
        <end position="372"/>
    </location>
</feature>
<gene>
    <name evidence="3" type="ORF">PCOR1329_LOCUS75098</name>
</gene>
<keyword evidence="4" id="KW-1185">Reference proteome</keyword>
<accession>A0ABN9XF50</accession>
<organism evidence="3 4">
    <name type="scientific">Prorocentrum cordatum</name>
    <dbReference type="NCBI Taxonomy" id="2364126"/>
    <lineage>
        <taxon>Eukaryota</taxon>
        <taxon>Sar</taxon>
        <taxon>Alveolata</taxon>
        <taxon>Dinophyceae</taxon>
        <taxon>Prorocentrales</taxon>
        <taxon>Prorocentraceae</taxon>
        <taxon>Prorocentrum</taxon>
    </lineage>
</organism>
<evidence type="ECO:0000313" key="3">
    <source>
        <dbReference type="EMBL" id="CAK0896714.1"/>
    </source>
</evidence>
<evidence type="ECO:0000256" key="1">
    <source>
        <dbReference type="SAM" id="MobiDB-lite"/>
    </source>
</evidence>
<name>A0ABN9XF50_9DINO</name>
<sequence length="409" mass="43464">MAMTISSACNMLGSHPTVQLYLLLSIGMLSFLMAFKASLQLAANLAVLTREDIVDEITGLQAHLQFFNVLVSSVAILNFWILVGPRCCAPSCCGDELPDIPQPCPSTCEKVDFLDYPMVIAYVGFIFAPSEYTAILGAVSFCTGARKYYIMRHPGVSAFGRAVGNPRQAAMIVGRPVHAAITSSVRGAGLRAAKKGASRQDHPQEEGKPEVRESSSSDAAGGGSLGVPKVTGALDRAQAPLEFGTIELVDSTGADNCIDVVRALYGHLENGALRSTHVVPHKKYAVFVPETDLIELMEVSNSPDVIELRRQMERQSHRRAPRLKFFRSDGSRVKCAPASSSEALPSSSSADGECTHGEGSSQDQESVCHDGAKHSGENRCIDGGGLHHGGSSVHGDGQDGVLVLCGKMP</sequence>
<dbReference type="Proteomes" id="UP001189429">
    <property type="component" value="Unassembled WGS sequence"/>
</dbReference>
<keyword evidence="2" id="KW-1133">Transmembrane helix</keyword>
<evidence type="ECO:0000313" key="4">
    <source>
        <dbReference type="Proteomes" id="UP001189429"/>
    </source>
</evidence>
<comment type="caution">
    <text evidence="3">The sequence shown here is derived from an EMBL/GenBank/DDBJ whole genome shotgun (WGS) entry which is preliminary data.</text>
</comment>
<evidence type="ECO:0000256" key="2">
    <source>
        <dbReference type="SAM" id="Phobius"/>
    </source>
</evidence>
<dbReference type="EMBL" id="CAUYUJ010020228">
    <property type="protein sequence ID" value="CAK0896714.1"/>
    <property type="molecule type" value="Genomic_DNA"/>
</dbReference>
<feature type="transmembrane region" description="Helical" evidence="2">
    <location>
        <begin position="20"/>
        <end position="43"/>
    </location>
</feature>
<feature type="compositionally biased region" description="Basic and acidic residues" evidence="1">
    <location>
        <begin position="198"/>
        <end position="215"/>
    </location>
</feature>
<keyword evidence="2" id="KW-0812">Transmembrane</keyword>
<protein>
    <submittedName>
        <fullName evidence="3">Uncharacterized protein</fullName>
    </submittedName>
</protein>